<protein>
    <submittedName>
        <fullName evidence="3">Uncharacterized protein</fullName>
    </submittedName>
</protein>
<feature type="transmembrane region" description="Helical" evidence="2">
    <location>
        <begin position="283"/>
        <end position="303"/>
    </location>
</feature>
<keyword evidence="2" id="KW-0472">Membrane</keyword>
<feature type="transmembrane region" description="Helical" evidence="2">
    <location>
        <begin position="253"/>
        <end position="271"/>
    </location>
</feature>
<dbReference type="AlphaFoldDB" id="A0A9W8IRC9"/>
<feature type="transmembrane region" description="Helical" evidence="2">
    <location>
        <begin position="576"/>
        <end position="601"/>
    </location>
</feature>
<keyword evidence="4" id="KW-1185">Reference proteome</keyword>
<evidence type="ECO:0000313" key="3">
    <source>
        <dbReference type="EMBL" id="KAJ2921047.1"/>
    </source>
</evidence>
<feature type="transmembrane region" description="Helical" evidence="2">
    <location>
        <begin position="150"/>
        <end position="170"/>
    </location>
</feature>
<comment type="caution">
    <text evidence="3">The sequence shown here is derived from an EMBL/GenBank/DDBJ whole genome shotgun (WGS) entry which is preliminary data.</text>
</comment>
<evidence type="ECO:0000256" key="1">
    <source>
        <dbReference type="SAM" id="MobiDB-lite"/>
    </source>
</evidence>
<organism evidence="3 4">
    <name type="scientific">Candolleomyces eurysporus</name>
    <dbReference type="NCBI Taxonomy" id="2828524"/>
    <lineage>
        <taxon>Eukaryota</taxon>
        <taxon>Fungi</taxon>
        <taxon>Dikarya</taxon>
        <taxon>Basidiomycota</taxon>
        <taxon>Agaricomycotina</taxon>
        <taxon>Agaricomycetes</taxon>
        <taxon>Agaricomycetidae</taxon>
        <taxon>Agaricales</taxon>
        <taxon>Agaricineae</taxon>
        <taxon>Psathyrellaceae</taxon>
        <taxon>Candolleomyces</taxon>
    </lineage>
</organism>
<feature type="region of interest" description="Disordered" evidence="1">
    <location>
        <begin position="12"/>
        <end position="64"/>
    </location>
</feature>
<feature type="region of interest" description="Disordered" evidence="1">
    <location>
        <begin position="532"/>
        <end position="552"/>
    </location>
</feature>
<reference evidence="3" key="1">
    <citation type="submission" date="2022-06" db="EMBL/GenBank/DDBJ databases">
        <title>Genome Sequence of Candolleomyces eurysporus.</title>
        <authorList>
            <person name="Buettner E."/>
        </authorList>
    </citation>
    <scope>NUCLEOTIDE SEQUENCE</scope>
    <source>
        <strain evidence="3">VTCC 930004</strain>
    </source>
</reference>
<feature type="transmembrane region" description="Helical" evidence="2">
    <location>
        <begin position="199"/>
        <end position="220"/>
    </location>
</feature>
<feature type="compositionally biased region" description="Gly residues" evidence="1">
    <location>
        <begin position="537"/>
        <end position="547"/>
    </location>
</feature>
<gene>
    <name evidence="3" type="ORF">H1R20_g16051</name>
</gene>
<dbReference type="Proteomes" id="UP001140091">
    <property type="component" value="Unassembled WGS sequence"/>
</dbReference>
<name>A0A9W8IRC9_9AGAR</name>
<keyword evidence="2" id="KW-0812">Transmembrane</keyword>
<feature type="transmembrane region" description="Helical" evidence="2">
    <location>
        <begin position="486"/>
        <end position="511"/>
    </location>
</feature>
<evidence type="ECO:0000313" key="4">
    <source>
        <dbReference type="Proteomes" id="UP001140091"/>
    </source>
</evidence>
<dbReference type="EMBL" id="JANBPK010001689">
    <property type="protein sequence ID" value="KAJ2921047.1"/>
    <property type="molecule type" value="Genomic_DNA"/>
</dbReference>
<keyword evidence="2" id="KW-1133">Transmembrane helix</keyword>
<feature type="transmembrane region" description="Helical" evidence="2">
    <location>
        <begin position="323"/>
        <end position="342"/>
    </location>
</feature>
<evidence type="ECO:0000256" key="2">
    <source>
        <dbReference type="SAM" id="Phobius"/>
    </source>
</evidence>
<dbReference type="OrthoDB" id="3259324at2759"/>
<accession>A0A9W8IRC9</accession>
<sequence length="603" mass="65314">MATTATIAAVVASNNNANGPYGQQARRPTPLPLPEDDDHLPRLNGRPRVLTVGSEDSDTEDSPELSAIDSSAALILVHDDPHDSQQFGFSDEDDGDEDDDIVSPIFEIRRTTIPALPPRTVFLYLLAPFLKFGALNILPAADRLDLKFGLPALFLSAICTAFSRQIWYMLARYLRKAEVPEVLCDTFAKARGKEKQRNFIRLGVKVGTAVASSLLAILYLHGMSFIFYELPAPDQRCLESVRVLLPFLPTSNLLQLLIVVICGFVVFFLSYAQSLSSKRVVFASWLSIFAYLAWFICAIYAHAKGFLFDGGSSTSPPSGWKGIFVIAFTFATSSTLPLYASLKSGINPVTTAKTPRSRSFRFLSFASIFCAILFLLPLVIFAARPNIPAAISPRAMSLSSPGVLSPSLPLPKDPTPQSIQTALAALSASTLLLGVAQPLLTIPILPIRVVRTNINLTRVVISPAIIVFSLGLSLVSSSAFTAQFVYVLTAVVLAISLVSTYVFPCVMHICVHNFKRPLAIVMPRTPMLPTPASPAVGGAGGSSGSGGLSPNLDNRTDELLQRKERALQRKQFRKRIVWDLGVWVQLGLCAVGLVLAASSLVQR</sequence>
<feature type="transmembrane region" description="Helical" evidence="2">
    <location>
        <begin position="362"/>
        <end position="383"/>
    </location>
</feature>
<feature type="transmembrane region" description="Helical" evidence="2">
    <location>
        <begin position="121"/>
        <end position="138"/>
    </location>
</feature>
<feature type="transmembrane region" description="Helical" evidence="2">
    <location>
        <begin position="459"/>
        <end position="480"/>
    </location>
</feature>
<feature type="non-terminal residue" evidence="3">
    <location>
        <position position="603"/>
    </location>
</feature>
<proteinExistence type="predicted"/>
<feature type="transmembrane region" description="Helical" evidence="2">
    <location>
        <begin position="422"/>
        <end position="447"/>
    </location>
</feature>